<name>A0AA35UDL4_METCP</name>
<dbReference type="PROSITE" id="PS51608">
    <property type="entry name" value="SAM_MT_UBIE"/>
    <property type="match status" value="1"/>
</dbReference>
<dbReference type="GO" id="GO:0009234">
    <property type="term" value="P:menaquinone biosynthetic process"/>
    <property type="evidence" value="ECO:0007669"/>
    <property type="project" value="UniProtKB-KW"/>
</dbReference>
<dbReference type="InterPro" id="IPR004033">
    <property type="entry name" value="UbiE/COQ5_MeTrFase"/>
</dbReference>
<dbReference type="SUPFAM" id="SSF53335">
    <property type="entry name" value="S-adenosyl-L-methionine-dependent methyltransferases"/>
    <property type="match status" value="1"/>
</dbReference>
<reference evidence="2" key="1">
    <citation type="submission" date="2023-03" db="EMBL/GenBank/DDBJ databases">
        <authorList>
            <person name="Pearce D."/>
        </authorList>
    </citation>
    <scope>NUCLEOTIDE SEQUENCE</scope>
    <source>
        <strain evidence="2">Mc</strain>
    </source>
</reference>
<evidence type="ECO:0000313" key="3">
    <source>
        <dbReference type="Proteomes" id="UP001158598"/>
    </source>
</evidence>
<gene>
    <name evidence="2" type="ORF">MCNOR_1599</name>
</gene>
<dbReference type="OMA" id="IFFVEDM"/>
<sequence>MHRQDLEAARARAAAAYNAAADLFDHPANTFWDRFGQATIDRLNLRPGQTVLDVCCGSGASALPAAAAVGAKGRVIGVDLAENLLELARTKARQRGLAQAEFQMGDMMSLAFPAEVFDAVVCVFGIFFAPDMPGAVKELWRRVRPGGKLALTTWGPNFFEPANSVFWKAIRIEAPELHKSFNPWDRISDPASLAAMLREGGIETYQIAEEAGIHPIASPEDWWITLLGSGYRGTIDQLDAESLARVREANLRFIAESRLNGIEANVIYVVAEKPAR</sequence>
<dbReference type="GO" id="GO:0032259">
    <property type="term" value="P:methylation"/>
    <property type="evidence" value="ECO:0007669"/>
    <property type="project" value="UniProtKB-KW"/>
</dbReference>
<keyword evidence="2" id="KW-0808">Transferase</keyword>
<organism evidence="2 3">
    <name type="scientific">Methylococcus capsulatus</name>
    <dbReference type="NCBI Taxonomy" id="414"/>
    <lineage>
        <taxon>Bacteria</taxon>
        <taxon>Pseudomonadati</taxon>
        <taxon>Pseudomonadota</taxon>
        <taxon>Gammaproteobacteria</taxon>
        <taxon>Methylococcales</taxon>
        <taxon>Methylococcaceae</taxon>
        <taxon>Methylococcus</taxon>
    </lineage>
</organism>
<dbReference type="Pfam" id="PF01209">
    <property type="entry name" value="Ubie_methyltran"/>
    <property type="match status" value="1"/>
</dbReference>
<dbReference type="Gene3D" id="3.40.50.150">
    <property type="entry name" value="Vaccinia Virus protein VP39"/>
    <property type="match status" value="1"/>
</dbReference>
<keyword evidence="2" id="KW-0489">Methyltransferase</keyword>
<dbReference type="CDD" id="cd02440">
    <property type="entry name" value="AdoMet_MTases"/>
    <property type="match status" value="1"/>
</dbReference>
<dbReference type="PANTHER" id="PTHR44068:SF11">
    <property type="entry name" value="GERANYL DIPHOSPHATE 2-C-METHYLTRANSFERASE"/>
    <property type="match status" value="1"/>
</dbReference>
<protein>
    <submittedName>
        <fullName evidence="2">Methyltransferase, UbiE/COQ5 family</fullName>
    </submittedName>
</protein>
<dbReference type="InterPro" id="IPR050447">
    <property type="entry name" value="Erg6_SMT_methyltransf"/>
</dbReference>
<proteinExistence type="predicted"/>
<dbReference type="Proteomes" id="UP001158598">
    <property type="component" value="Chromosome"/>
</dbReference>
<dbReference type="GeneID" id="88225167"/>
<keyword evidence="1" id="KW-0474">Menaquinone biosynthesis</keyword>
<dbReference type="RefSeq" id="WP_010962192.1">
    <property type="nucleotide sequence ID" value="NZ_OX458332.1"/>
</dbReference>
<accession>A0AA35UDL4</accession>
<dbReference type="InterPro" id="IPR029063">
    <property type="entry name" value="SAM-dependent_MTases_sf"/>
</dbReference>
<dbReference type="PANTHER" id="PTHR44068">
    <property type="entry name" value="ZGC:194242"/>
    <property type="match status" value="1"/>
</dbReference>
<evidence type="ECO:0000313" key="2">
    <source>
        <dbReference type="EMBL" id="CAI8802726.1"/>
    </source>
</evidence>
<evidence type="ECO:0000256" key="1">
    <source>
        <dbReference type="ARBA" id="ARBA00022428"/>
    </source>
</evidence>
<dbReference type="AlphaFoldDB" id="A0AA35UDL4"/>
<dbReference type="EMBL" id="OX458332">
    <property type="protein sequence ID" value="CAI8802726.1"/>
    <property type="molecule type" value="Genomic_DNA"/>
</dbReference>
<dbReference type="GO" id="GO:0008168">
    <property type="term" value="F:methyltransferase activity"/>
    <property type="evidence" value="ECO:0007669"/>
    <property type="project" value="UniProtKB-KW"/>
</dbReference>